<evidence type="ECO:0000259" key="13">
    <source>
        <dbReference type="Pfam" id="PF18086"/>
    </source>
</evidence>
<evidence type="ECO:0000313" key="15">
    <source>
        <dbReference type="EMBL" id="VTJ70195.1"/>
    </source>
</evidence>
<accession>A0A5E4BLB4</accession>
<feature type="domain" description="VIP1 N-terminal" evidence="13">
    <location>
        <begin position="55"/>
        <end position="115"/>
    </location>
</feature>
<evidence type="ECO:0000256" key="6">
    <source>
        <dbReference type="ARBA" id="ARBA00022777"/>
    </source>
</evidence>
<keyword evidence="16" id="KW-1185">Reference proteome</keyword>
<evidence type="ECO:0000256" key="8">
    <source>
        <dbReference type="ARBA" id="ARBA00033696"/>
    </source>
</evidence>
<evidence type="ECO:0000256" key="1">
    <source>
        <dbReference type="ARBA" id="ARBA00005609"/>
    </source>
</evidence>
<evidence type="ECO:0000313" key="14">
    <source>
        <dbReference type="EMBL" id="KAF7462825.1"/>
    </source>
</evidence>
<feature type="compositionally biased region" description="Acidic residues" evidence="12">
    <location>
        <begin position="37"/>
        <end position="48"/>
    </location>
</feature>
<evidence type="ECO:0000256" key="11">
    <source>
        <dbReference type="RuleBase" id="RU365032"/>
    </source>
</evidence>
<evidence type="ECO:0000256" key="10">
    <source>
        <dbReference type="ARBA" id="ARBA00037056"/>
    </source>
</evidence>
<dbReference type="Pfam" id="PF00328">
    <property type="entry name" value="His_Phos_2"/>
    <property type="match status" value="1"/>
</dbReference>
<evidence type="ECO:0000313" key="16">
    <source>
        <dbReference type="Proteomes" id="UP000335636"/>
    </source>
</evidence>
<dbReference type="Proteomes" id="UP000335636">
    <property type="component" value="Unassembled WGS sequence"/>
</dbReference>
<feature type="region of interest" description="Disordered" evidence="12">
    <location>
        <begin position="22"/>
        <end position="48"/>
    </location>
</feature>
<comment type="function">
    <text evidence="10">Bifunctional inositol kinase that acts in concert with the IP6K kinases IP6K1, IP6K2 and IP6K3 to synthesize the diphosphate group-containing inositol pyrophosphates diphosphoinositol pentakisphosphate, PP-InsP5, and bis-diphosphoinositol tetrakisphosphate, (PP)2-InsP4. PP-InsP5 and (PP)2-InsP4, also respectively called InsP7 and InsP8, regulate a variety of cellular processes, including apoptosis, vesicle trafficking, cytoskeletal dynamics, exocytosis, insulin signaling and neutrophil activation. Phosphorylates inositol hexakisphosphate (InsP6) at position 1 to produce PP-InsP5 which is in turn phosphorylated by IP6Ks to produce (PP)2-InsP4. Alternatively, phosphorylates PP-InsP5 at position 1, produced by IP6Ks from InsP6, to produce (PP)2-InsP4. Activated when cells are exposed to hyperosmotic stress.</text>
</comment>
<dbReference type="EC" id="2.7.4.24" evidence="11"/>
<comment type="catalytic activity">
    <reaction evidence="9">
        <text>1D-myo-inositol hexakisphosphate + ATP = 1-diphospho-1D-myo-inositol 2,3,4,5,6-pentakisphosphate + ADP</text>
        <dbReference type="Rhea" id="RHEA:37459"/>
        <dbReference type="ChEBI" id="CHEBI:30616"/>
        <dbReference type="ChEBI" id="CHEBI:58130"/>
        <dbReference type="ChEBI" id="CHEBI:74946"/>
        <dbReference type="ChEBI" id="CHEBI:456216"/>
        <dbReference type="EC" id="2.7.4.24"/>
    </reaction>
    <physiologicalReaction direction="left-to-right" evidence="9">
        <dbReference type="Rhea" id="RHEA:37460"/>
    </physiologicalReaction>
</comment>
<evidence type="ECO:0000256" key="7">
    <source>
        <dbReference type="ARBA" id="ARBA00022840"/>
    </source>
</evidence>
<dbReference type="GO" id="GO:0005524">
    <property type="term" value="F:ATP binding"/>
    <property type="evidence" value="ECO:0007669"/>
    <property type="project" value="UniProtKB-KW"/>
</dbReference>
<dbReference type="GO" id="GO:0033857">
    <property type="term" value="F:5-diphosphoinositol pentakisphosphate 1-kinase activity"/>
    <property type="evidence" value="ECO:0007669"/>
    <property type="project" value="TreeGrafter"/>
</dbReference>
<dbReference type="Pfam" id="PF18086">
    <property type="entry name" value="PPIP5K2_N"/>
    <property type="match status" value="1"/>
</dbReference>
<sequence length="577" mass="64690">MWSLTANEDESTTAHFFLGAGDEGLGTRGTGMRTEESDSELLEDEEDEVPPEPQIIVGICAMTKKSKSKPMTQILERLCRFDYLTVIILGEDVILNEPVENWPSCHCLISFHSKGDYAGFPGCGLLRLHSTFRHDLKIYASDEGRVQMTAAAFAKGLLALEGELTPILVQMVKSANMNGLLDSDGDSLSSCQHRVKARLHHILQQDAPFGPEDYDQLAPTGSTSLLNSMTIIQNPVKVCDQVFALIENLTHQIRNRMQDPKSVDLQLYHSETLELMLQRWSKLERDFRQKSGRYDISKIPDIYDCVKYDVQHNGSLGLQGTAELLRLSKALADVVIPQEYGISREEKLEIAVGFCLPLLRKILLDLQRTHEDESVNKLHPLYSRGVLSPGRHVRTRLYFTSESHVHSLLSVFRYGGLLDETQDAQWQRALAYLSAISELNYMTQIVIMLYEDNTRDPLSEERFHVELHFSPGVKGFEEEGSAPTGYGFRPASSENEEIKTDEGSTENLCPRKAPDEPDRALQTSPQPSEGPGLPRRSPLIRNRKAGSMEVIEGAWEEDEGVEISMYTLNPLGVILGT</sequence>
<dbReference type="InterPro" id="IPR040557">
    <property type="entry name" value="VIP1_N"/>
</dbReference>
<evidence type="ECO:0000256" key="5">
    <source>
        <dbReference type="ARBA" id="ARBA00022741"/>
    </source>
</evidence>
<comment type="subcellular location">
    <subcellularLocation>
        <location evidence="11">Cytoplasm</location>
        <location evidence="11">Cytosol</location>
    </subcellularLocation>
</comment>
<dbReference type="PANTHER" id="PTHR12750:SF11">
    <property type="entry name" value="INOSITOL HEXAKISPHOSPHATE AND DIPHOSPHOINOSITOL-PENTAKISPHOSPHATE KINASE 1"/>
    <property type="match status" value="1"/>
</dbReference>
<comment type="catalytic activity">
    <reaction evidence="8">
        <text>5-diphospho-1D-myo-inositol 1,2,3,4,6-pentakisphosphate + ATP + H(+) = 1,5-bis(diphospho)-1D-myo-inositol 2,3,4,6-tetrakisphosphate + ADP</text>
        <dbReference type="Rhea" id="RHEA:10276"/>
        <dbReference type="ChEBI" id="CHEBI:15378"/>
        <dbReference type="ChEBI" id="CHEBI:30616"/>
        <dbReference type="ChEBI" id="CHEBI:58628"/>
        <dbReference type="ChEBI" id="CHEBI:77983"/>
        <dbReference type="ChEBI" id="CHEBI:456216"/>
        <dbReference type="EC" id="2.7.4.24"/>
    </reaction>
    <physiologicalReaction direction="left-to-right" evidence="8">
        <dbReference type="Rhea" id="RHEA:10277"/>
    </physiologicalReaction>
</comment>
<evidence type="ECO:0000256" key="4">
    <source>
        <dbReference type="ARBA" id="ARBA00022679"/>
    </source>
</evidence>
<dbReference type="Proteomes" id="UP000662637">
    <property type="component" value="Unassembled WGS sequence"/>
</dbReference>
<feature type="region of interest" description="Disordered" evidence="12">
    <location>
        <begin position="474"/>
        <end position="544"/>
    </location>
</feature>
<dbReference type="AlphaFoldDB" id="A0A5E4BLB4"/>
<dbReference type="InterPro" id="IPR000560">
    <property type="entry name" value="His_Pase_clade-2"/>
</dbReference>
<keyword evidence="6 11" id="KW-0418">Kinase</keyword>
<evidence type="ECO:0000256" key="2">
    <source>
        <dbReference type="ARBA" id="ARBA00022490"/>
    </source>
</evidence>
<dbReference type="Gene3D" id="3.40.50.1240">
    <property type="entry name" value="Phosphoglycerate mutase-like"/>
    <property type="match status" value="1"/>
</dbReference>
<dbReference type="InterPro" id="IPR037446">
    <property type="entry name" value="His_Pase_VIP1"/>
</dbReference>
<dbReference type="GO" id="GO:0006020">
    <property type="term" value="P:inositol metabolic process"/>
    <property type="evidence" value="ECO:0007669"/>
    <property type="project" value="TreeGrafter"/>
</dbReference>
<evidence type="ECO:0000256" key="9">
    <source>
        <dbReference type="ARBA" id="ARBA00034629"/>
    </source>
</evidence>
<dbReference type="EMBL" id="WJEC01008307">
    <property type="protein sequence ID" value="KAF7462825.1"/>
    <property type="molecule type" value="Genomic_DNA"/>
</dbReference>
<dbReference type="GO" id="GO:0005829">
    <property type="term" value="C:cytosol"/>
    <property type="evidence" value="ECO:0007669"/>
    <property type="project" value="UniProtKB-SubCell"/>
</dbReference>
<proteinExistence type="inferred from homology"/>
<dbReference type="SUPFAM" id="SSF53254">
    <property type="entry name" value="Phosphoglycerate mutase-like"/>
    <property type="match status" value="1"/>
</dbReference>
<name>A0A5E4BLB4_MARMO</name>
<evidence type="ECO:0000256" key="3">
    <source>
        <dbReference type="ARBA" id="ARBA00022553"/>
    </source>
</evidence>
<dbReference type="GO" id="GO:0032958">
    <property type="term" value="P:inositol phosphate biosynthetic process"/>
    <property type="evidence" value="ECO:0007669"/>
    <property type="project" value="TreeGrafter"/>
</dbReference>
<dbReference type="InterPro" id="IPR029033">
    <property type="entry name" value="His_PPase_superfam"/>
</dbReference>
<dbReference type="PANTHER" id="PTHR12750">
    <property type="entry name" value="DIPHOSPHOINOSITOL PENTAKISPHOSPHATE KINASE"/>
    <property type="match status" value="1"/>
</dbReference>
<keyword evidence="5 11" id="KW-0547">Nucleotide-binding</keyword>
<dbReference type="CDD" id="cd07061">
    <property type="entry name" value="HP_HAP_like"/>
    <property type="match status" value="1"/>
</dbReference>
<comment type="similarity">
    <text evidence="1 11">Belongs to the histidine acid phosphatase family. VIP1 subfamily.</text>
</comment>
<keyword evidence="4 11" id="KW-0808">Transferase</keyword>
<comment type="function">
    <text evidence="11">Bifunctional inositol kinase that acts in concert with the IP6K kinases to synthesize the diphosphate group-containing inositol pyrophosphates diphosphoinositol pentakisphosphate, PP-InsP5, and bis-diphosphoinositol tetrakisphosphate, (PP)2-InsP4. PP-InsP5 and (PP)2-InsP4, also respectively called InsP7 and InsP8, may regulate a variety of cellular processes, including apoptosis, vesicle trafficking, cytoskeletal dynamics, and exocytosis. Phosphorylates inositol hexakisphosphate (InsP6).</text>
</comment>
<dbReference type="Gene3D" id="3.40.50.11950">
    <property type="match status" value="1"/>
</dbReference>
<keyword evidence="3" id="KW-0597">Phosphoprotein</keyword>
<gene>
    <name evidence="14" type="ORF">GHT09_011346</name>
    <name evidence="15" type="ORF">MONAX_5E010077</name>
</gene>
<evidence type="ECO:0000256" key="12">
    <source>
        <dbReference type="SAM" id="MobiDB-lite"/>
    </source>
</evidence>
<reference evidence="14" key="2">
    <citation type="submission" date="2020-08" db="EMBL/GenBank/DDBJ databases">
        <authorList>
            <person name="Shumante A."/>
            <person name="Zimin A.V."/>
            <person name="Puiu D."/>
            <person name="Salzberg S.L."/>
        </authorList>
    </citation>
    <scope>NUCLEOTIDE SEQUENCE</scope>
    <source>
        <strain evidence="14">WC2-LM</strain>
        <tissue evidence="14">Liver</tissue>
    </source>
</reference>
<reference evidence="15 16" key="1">
    <citation type="submission" date="2019-04" db="EMBL/GenBank/DDBJ databases">
        <authorList>
            <person name="Alioto T."/>
            <person name="Alioto T."/>
        </authorList>
    </citation>
    <scope>NUCLEOTIDE SEQUENCE [LARGE SCALE GENOMIC DNA]</scope>
</reference>
<organism evidence="15 16">
    <name type="scientific">Marmota monax</name>
    <name type="common">Woodchuck</name>
    <dbReference type="NCBI Taxonomy" id="9995"/>
    <lineage>
        <taxon>Eukaryota</taxon>
        <taxon>Metazoa</taxon>
        <taxon>Chordata</taxon>
        <taxon>Craniata</taxon>
        <taxon>Vertebrata</taxon>
        <taxon>Euteleostomi</taxon>
        <taxon>Mammalia</taxon>
        <taxon>Eutheria</taxon>
        <taxon>Euarchontoglires</taxon>
        <taxon>Glires</taxon>
        <taxon>Rodentia</taxon>
        <taxon>Sciuromorpha</taxon>
        <taxon>Sciuridae</taxon>
        <taxon>Xerinae</taxon>
        <taxon>Marmotini</taxon>
        <taxon>Marmota</taxon>
    </lineage>
</organism>
<dbReference type="GO" id="GO:0000828">
    <property type="term" value="F:inositol hexakisphosphate kinase activity"/>
    <property type="evidence" value="ECO:0007669"/>
    <property type="project" value="TreeGrafter"/>
</dbReference>
<keyword evidence="7 11" id="KW-0067">ATP-binding</keyword>
<protein>
    <recommendedName>
        <fullName evidence="11">Inositol hexakisphosphate and diphosphoinositol-pentakisphosphate kinase</fullName>
        <ecNumber evidence="11">2.7.4.24</ecNumber>
    </recommendedName>
</protein>
<dbReference type="EMBL" id="CABDUW010000495">
    <property type="protein sequence ID" value="VTJ70195.1"/>
    <property type="molecule type" value="Genomic_DNA"/>
</dbReference>
<keyword evidence="2 11" id="KW-0963">Cytoplasm</keyword>